<dbReference type="InterPro" id="IPR003170">
    <property type="entry name" value="MurB"/>
</dbReference>
<name>A0A2M7XGT0_9BACT</name>
<keyword evidence="12 16" id="KW-0560">Oxidoreductase</keyword>
<evidence type="ECO:0000256" key="5">
    <source>
        <dbReference type="ARBA" id="ARBA00022490"/>
    </source>
</evidence>
<comment type="subcellular location">
    <subcellularLocation>
        <location evidence="3 16">Cytoplasm</location>
    </subcellularLocation>
</comment>
<protein>
    <recommendedName>
        <fullName evidence="16">UDP-N-acetylenolpyruvoylglucosamine reductase</fullName>
        <ecNumber evidence="16">1.3.1.98</ecNumber>
    </recommendedName>
    <alternativeName>
        <fullName evidence="16">UDP-N-acetylmuramate dehydrogenase</fullName>
    </alternativeName>
</protein>
<dbReference type="HAMAP" id="MF_00037">
    <property type="entry name" value="MurB"/>
    <property type="match status" value="1"/>
</dbReference>
<keyword evidence="10 16" id="KW-0133">Cell shape</keyword>
<keyword evidence="5 16" id="KW-0963">Cytoplasm</keyword>
<dbReference type="InterPro" id="IPR016169">
    <property type="entry name" value="FAD-bd_PCMH_sub2"/>
</dbReference>
<dbReference type="Gene3D" id="3.30.465.10">
    <property type="match status" value="1"/>
</dbReference>
<dbReference type="PANTHER" id="PTHR21071:SF4">
    <property type="entry name" value="UDP-N-ACETYLENOLPYRUVOYLGLUCOSAMINE REDUCTASE"/>
    <property type="match status" value="1"/>
</dbReference>
<dbReference type="SUPFAM" id="SSF56194">
    <property type="entry name" value="Uridine diphospho-N-Acetylenolpyruvylglucosamine reductase, MurB, C-terminal domain"/>
    <property type="match status" value="1"/>
</dbReference>
<dbReference type="InterPro" id="IPR011601">
    <property type="entry name" value="MurB_C"/>
</dbReference>
<dbReference type="PANTHER" id="PTHR21071">
    <property type="entry name" value="UDP-N-ACETYLENOLPYRUVOYLGLUCOSAMINE REDUCTASE"/>
    <property type="match status" value="1"/>
</dbReference>
<dbReference type="GO" id="GO:0005829">
    <property type="term" value="C:cytosol"/>
    <property type="evidence" value="ECO:0007669"/>
    <property type="project" value="TreeGrafter"/>
</dbReference>
<keyword evidence="13 16" id="KW-0131">Cell cycle</keyword>
<dbReference type="InterPro" id="IPR036635">
    <property type="entry name" value="MurB_C_sf"/>
</dbReference>
<evidence type="ECO:0000256" key="15">
    <source>
        <dbReference type="ARBA" id="ARBA00048914"/>
    </source>
</evidence>
<comment type="catalytic activity">
    <reaction evidence="15 16">
        <text>UDP-N-acetyl-alpha-D-muramate + NADP(+) = UDP-N-acetyl-3-O-(1-carboxyvinyl)-alpha-D-glucosamine + NADPH + H(+)</text>
        <dbReference type="Rhea" id="RHEA:12248"/>
        <dbReference type="ChEBI" id="CHEBI:15378"/>
        <dbReference type="ChEBI" id="CHEBI:57783"/>
        <dbReference type="ChEBI" id="CHEBI:58349"/>
        <dbReference type="ChEBI" id="CHEBI:68483"/>
        <dbReference type="ChEBI" id="CHEBI:70757"/>
        <dbReference type="EC" id="1.3.1.98"/>
    </reaction>
</comment>
<evidence type="ECO:0000256" key="1">
    <source>
        <dbReference type="ARBA" id="ARBA00001974"/>
    </source>
</evidence>
<feature type="active site" evidence="16">
    <location>
        <position position="173"/>
    </location>
</feature>
<dbReference type="Gene3D" id="3.30.43.10">
    <property type="entry name" value="Uridine Diphospho-n-acetylenolpyruvylglucosamine Reductase, domain 2"/>
    <property type="match status" value="1"/>
</dbReference>
<dbReference type="SUPFAM" id="SSF56176">
    <property type="entry name" value="FAD-binding/transporter-associated domain-like"/>
    <property type="match status" value="1"/>
</dbReference>
<feature type="domain" description="FAD-binding PCMH-type" evidence="17">
    <location>
        <begin position="26"/>
        <end position="197"/>
    </location>
</feature>
<dbReference type="InterPro" id="IPR006094">
    <property type="entry name" value="Oxid_FAD_bind_N"/>
</dbReference>
<evidence type="ECO:0000256" key="6">
    <source>
        <dbReference type="ARBA" id="ARBA00022618"/>
    </source>
</evidence>
<dbReference type="GO" id="GO:0051301">
    <property type="term" value="P:cell division"/>
    <property type="evidence" value="ECO:0007669"/>
    <property type="project" value="UniProtKB-KW"/>
</dbReference>
<dbReference type="Pfam" id="PF02873">
    <property type="entry name" value="MurB_C"/>
    <property type="match status" value="1"/>
</dbReference>
<sequence>MNQNMAFTEQDFQKNVKLSKYTTIQLGGEAKYFLEATSEGQILDALEFAKNNNIKVQILGGGSNILFQDAGFDGLVLKIAIKFVNTELKNDYALVTAGAGVYWDDLVSLVVNEGLAGVEALAGIPSTVGATPIQNVGAYGQDVSETIVEVKAIDRETLETIIFNNSDCKLSYRQSVFKSEYLDQYIVTEVTFKLRVNGRPVIAYPQLEERIKTSVDLDSLTDGREVLSAVRETVLQIRAEKSMVLNPEDRNSISSGSFFTNPIVSEMTFNNVQAKAKQLGIQGPVPNFGTGDEIKIPAAWLLEKAGFVKGYKKGAPAHLSLRHNLAIVNNGGTTKDVLELQKEIQLGVKEKFGVELEREPILVN</sequence>
<proteinExistence type="inferred from homology"/>
<dbReference type="GO" id="GO:0008360">
    <property type="term" value="P:regulation of cell shape"/>
    <property type="evidence" value="ECO:0007669"/>
    <property type="project" value="UniProtKB-KW"/>
</dbReference>
<dbReference type="NCBIfam" id="NF010478">
    <property type="entry name" value="PRK13903.1"/>
    <property type="match status" value="1"/>
</dbReference>
<evidence type="ECO:0000256" key="8">
    <source>
        <dbReference type="ARBA" id="ARBA00022827"/>
    </source>
</evidence>
<comment type="similarity">
    <text evidence="16">Belongs to the MurB family.</text>
</comment>
<accession>A0A2M7XGT0</accession>
<reference evidence="19" key="1">
    <citation type="submission" date="2017-09" db="EMBL/GenBank/DDBJ databases">
        <title>Depth-based differentiation of microbial function through sediment-hosted aquifers and enrichment of novel symbionts in the deep terrestrial subsurface.</title>
        <authorList>
            <person name="Probst A.J."/>
            <person name="Ladd B."/>
            <person name="Jarett J.K."/>
            <person name="Geller-Mcgrath D.E."/>
            <person name="Sieber C.M.K."/>
            <person name="Emerson J.B."/>
            <person name="Anantharaman K."/>
            <person name="Thomas B.C."/>
            <person name="Malmstrom R."/>
            <person name="Stieglmeier M."/>
            <person name="Klingl A."/>
            <person name="Woyke T."/>
            <person name="Ryan C.M."/>
            <person name="Banfield J.F."/>
        </authorList>
    </citation>
    <scope>NUCLEOTIDE SEQUENCE [LARGE SCALE GENOMIC DNA]</scope>
</reference>
<keyword evidence="6 16" id="KW-0132">Cell division</keyword>
<evidence type="ECO:0000313" key="18">
    <source>
        <dbReference type="EMBL" id="PJA47071.1"/>
    </source>
</evidence>
<evidence type="ECO:0000256" key="2">
    <source>
        <dbReference type="ARBA" id="ARBA00003921"/>
    </source>
</evidence>
<dbReference type="GO" id="GO:0071555">
    <property type="term" value="P:cell wall organization"/>
    <property type="evidence" value="ECO:0007669"/>
    <property type="project" value="UniProtKB-KW"/>
</dbReference>
<evidence type="ECO:0000256" key="7">
    <source>
        <dbReference type="ARBA" id="ARBA00022630"/>
    </source>
</evidence>
<dbReference type="AlphaFoldDB" id="A0A2M7XGT0"/>
<dbReference type="InterPro" id="IPR016166">
    <property type="entry name" value="FAD-bd_PCMH"/>
</dbReference>
<dbReference type="GO" id="GO:0009252">
    <property type="term" value="P:peptidoglycan biosynthetic process"/>
    <property type="evidence" value="ECO:0007669"/>
    <property type="project" value="UniProtKB-UniRule"/>
</dbReference>
<keyword evidence="8 16" id="KW-0274">FAD</keyword>
<evidence type="ECO:0000256" key="3">
    <source>
        <dbReference type="ARBA" id="ARBA00004496"/>
    </source>
</evidence>
<organism evidence="18 19">
    <name type="scientific">Candidatus Uhrbacteria bacterium CG_4_9_14_3_um_filter_41_35</name>
    <dbReference type="NCBI Taxonomy" id="1975034"/>
    <lineage>
        <taxon>Bacteria</taxon>
        <taxon>Candidatus Uhriibacteriota</taxon>
    </lineage>
</organism>
<dbReference type="UniPathway" id="UPA00219"/>
<dbReference type="GO" id="GO:0008762">
    <property type="term" value="F:UDP-N-acetylmuramate dehydrogenase activity"/>
    <property type="evidence" value="ECO:0007669"/>
    <property type="project" value="UniProtKB-UniRule"/>
</dbReference>
<evidence type="ECO:0000259" key="17">
    <source>
        <dbReference type="PROSITE" id="PS51387"/>
    </source>
</evidence>
<gene>
    <name evidence="16" type="primary">murB</name>
    <name evidence="18" type="ORF">CO173_00200</name>
</gene>
<dbReference type="InterPro" id="IPR036318">
    <property type="entry name" value="FAD-bd_PCMH-like_sf"/>
</dbReference>
<dbReference type="GO" id="GO:0071949">
    <property type="term" value="F:FAD binding"/>
    <property type="evidence" value="ECO:0007669"/>
    <property type="project" value="InterPro"/>
</dbReference>
<keyword evidence="11 16" id="KW-0573">Peptidoglycan synthesis</keyword>
<dbReference type="Gene3D" id="3.90.78.10">
    <property type="entry name" value="UDP-N-acetylenolpyruvoylglucosamine reductase, C-terminal domain"/>
    <property type="match status" value="1"/>
</dbReference>
<comment type="pathway">
    <text evidence="4 16">Cell wall biogenesis; peptidoglycan biosynthesis.</text>
</comment>
<feature type="active site" evidence="16">
    <location>
        <position position="359"/>
    </location>
</feature>
<dbReference type="EMBL" id="PFWT01000002">
    <property type="protein sequence ID" value="PJA47071.1"/>
    <property type="molecule type" value="Genomic_DNA"/>
</dbReference>
<dbReference type="PROSITE" id="PS51387">
    <property type="entry name" value="FAD_PCMH"/>
    <property type="match status" value="1"/>
</dbReference>
<dbReference type="Pfam" id="PF01565">
    <property type="entry name" value="FAD_binding_4"/>
    <property type="match status" value="1"/>
</dbReference>
<evidence type="ECO:0000256" key="10">
    <source>
        <dbReference type="ARBA" id="ARBA00022960"/>
    </source>
</evidence>
<evidence type="ECO:0000256" key="12">
    <source>
        <dbReference type="ARBA" id="ARBA00023002"/>
    </source>
</evidence>
<evidence type="ECO:0000313" key="19">
    <source>
        <dbReference type="Proteomes" id="UP000231263"/>
    </source>
</evidence>
<comment type="function">
    <text evidence="2 16">Cell wall formation.</text>
</comment>
<evidence type="ECO:0000256" key="4">
    <source>
        <dbReference type="ARBA" id="ARBA00004752"/>
    </source>
</evidence>
<dbReference type="NCBIfam" id="TIGR00179">
    <property type="entry name" value="murB"/>
    <property type="match status" value="1"/>
</dbReference>
<evidence type="ECO:0000256" key="9">
    <source>
        <dbReference type="ARBA" id="ARBA00022857"/>
    </source>
</evidence>
<comment type="caution">
    <text evidence="18">The sequence shown here is derived from an EMBL/GenBank/DDBJ whole genome shotgun (WGS) entry which is preliminary data.</text>
</comment>
<evidence type="ECO:0000256" key="16">
    <source>
        <dbReference type="HAMAP-Rule" id="MF_00037"/>
    </source>
</evidence>
<evidence type="ECO:0000256" key="14">
    <source>
        <dbReference type="ARBA" id="ARBA00023316"/>
    </source>
</evidence>
<keyword evidence="14 16" id="KW-0961">Cell wall biogenesis/degradation</keyword>
<keyword evidence="7 16" id="KW-0285">Flavoprotein</keyword>
<comment type="cofactor">
    <cofactor evidence="1 16">
        <name>FAD</name>
        <dbReference type="ChEBI" id="CHEBI:57692"/>
    </cofactor>
</comment>
<evidence type="ECO:0000256" key="13">
    <source>
        <dbReference type="ARBA" id="ARBA00023306"/>
    </source>
</evidence>
<evidence type="ECO:0000256" key="11">
    <source>
        <dbReference type="ARBA" id="ARBA00022984"/>
    </source>
</evidence>
<feature type="active site" description="Proton donor" evidence="16">
    <location>
        <position position="257"/>
    </location>
</feature>
<dbReference type="EC" id="1.3.1.98" evidence="16"/>
<dbReference type="InterPro" id="IPR016167">
    <property type="entry name" value="FAD-bd_PCMH_sub1"/>
</dbReference>
<keyword evidence="9 16" id="KW-0521">NADP</keyword>
<dbReference type="Proteomes" id="UP000231263">
    <property type="component" value="Unassembled WGS sequence"/>
</dbReference>